<dbReference type="GO" id="GO:1990904">
    <property type="term" value="C:ribonucleoprotein complex"/>
    <property type="evidence" value="ECO:0007669"/>
    <property type="project" value="UniProtKB-KW"/>
</dbReference>
<evidence type="ECO:0000259" key="7">
    <source>
        <dbReference type="Pfam" id="PF05282"/>
    </source>
</evidence>
<dbReference type="Proteomes" id="UP001219568">
    <property type="component" value="Unassembled WGS sequence"/>
</dbReference>
<keyword evidence="3 5" id="KW-0689">Ribosomal protein</keyword>
<dbReference type="InterPro" id="IPR018102">
    <property type="entry name" value="Ribosomal_uS11_CS"/>
</dbReference>
<dbReference type="PANTHER" id="PTHR12689">
    <property type="entry name" value="A1 CISTRON SPLICING FACTOR AAR2-RELATED"/>
    <property type="match status" value="1"/>
</dbReference>
<feature type="compositionally biased region" description="Polar residues" evidence="6">
    <location>
        <begin position="154"/>
        <end position="169"/>
    </location>
</feature>
<dbReference type="InterPro" id="IPR033647">
    <property type="entry name" value="Aar2_N"/>
</dbReference>
<sequence>MAPSKKAPAAAKENVSLGPLAGDGKLVFGVARIFASFNDTFVHVTDLSGRETICRVTGGMKVKADRDESSPYAAMLAAQDVAVRCKELGINALHIKIRATGGNGTKTPGPGAQSALRALARSGMRIGRIEDVTPTPSDSTRRKGGRRGRRLATPSANQRVIISSQQTEPANLELNPPRHQNDNSQTDTDNPPPRPPPKTLVGIDLITFTSTANFHGIRDLPQAGTSSTQAQQKPSPSAAAHGLVPQSQTQRQNHLAPEIYIWKWSAKSESLLSLNGESDSVRQEAMRYKANLGAVWQSGGLFRYRSRISRSMLVKSKYEAEKSEDRDDGQDNDQEPVLAQSAAQVEDDEETEENGRRDWFGLTDRISPVLLSRVFGDPEVDVDGHPRWVLTSASTANRDADHIPGVDSPAEGTEGPEAGGEQEREFGFLPIDLKRTWREGAVGRERTEAAQDRSWALGELIDRYSGDASGGNQVLGELQLTFLMVLTMMNYSCLQQWKRLLELILTSRRAILDRDEFMSEVLRLLALQLQRCDDVDGGLFEIDGYDGGAFLRKLLTKLRQSVDELVGNRQDSMVKIELDKLEEWLRIEYDWELHREAILRRGMLQLEDGEEVEMDMEENDEDEETGEYAPMIVDLGDGDMHV</sequence>
<dbReference type="SUPFAM" id="SSF53137">
    <property type="entry name" value="Translational machinery components"/>
    <property type="match status" value="1"/>
</dbReference>
<evidence type="ECO:0000256" key="1">
    <source>
        <dbReference type="ARBA" id="ARBA00006194"/>
    </source>
</evidence>
<keyword evidence="4 5" id="KW-0687">Ribonucleoprotein</keyword>
<evidence type="ECO:0000256" key="2">
    <source>
        <dbReference type="ARBA" id="ARBA00006281"/>
    </source>
</evidence>
<accession>A0AAD6I562</accession>
<comment type="caution">
    <text evidence="9">The sequence shown here is derived from an EMBL/GenBank/DDBJ whole genome shotgun (WGS) entry which is preliminary data.</text>
</comment>
<evidence type="ECO:0000256" key="6">
    <source>
        <dbReference type="SAM" id="MobiDB-lite"/>
    </source>
</evidence>
<evidence type="ECO:0000313" key="9">
    <source>
        <dbReference type="EMBL" id="KAJ6030501.1"/>
    </source>
</evidence>
<keyword evidence="10" id="KW-1185">Reference proteome</keyword>
<proteinExistence type="inferred from homology"/>
<dbReference type="InterPro" id="IPR036967">
    <property type="entry name" value="Ribosomal_uS11_sf"/>
</dbReference>
<dbReference type="EMBL" id="JAQJZL010000014">
    <property type="protein sequence ID" value="KAJ6030501.1"/>
    <property type="molecule type" value="Genomic_DNA"/>
</dbReference>
<comment type="similarity">
    <text evidence="1 5">Belongs to the universal ribosomal protein uS11 family.</text>
</comment>
<dbReference type="InterPro" id="IPR007946">
    <property type="entry name" value="AAR2"/>
</dbReference>
<dbReference type="GO" id="GO:0005840">
    <property type="term" value="C:ribosome"/>
    <property type="evidence" value="ECO:0007669"/>
    <property type="project" value="UniProtKB-KW"/>
</dbReference>
<organism evidence="9 10">
    <name type="scientific">Penicillium canescens</name>
    <dbReference type="NCBI Taxonomy" id="5083"/>
    <lineage>
        <taxon>Eukaryota</taxon>
        <taxon>Fungi</taxon>
        <taxon>Dikarya</taxon>
        <taxon>Ascomycota</taxon>
        <taxon>Pezizomycotina</taxon>
        <taxon>Eurotiomycetes</taxon>
        <taxon>Eurotiomycetidae</taxon>
        <taxon>Eurotiales</taxon>
        <taxon>Aspergillaceae</taxon>
        <taxon>Penicillium</taxon>
    </lineage>
</organism>
<dbReference type="Gene3D" id="3.30.420.80">
    <property type="entry name" value="Ribosomal protein S11"/>
    <property type="match status" value="1"/>
</dbReference>
<feature type="region of interest" description="Disordered" evidence="6">
    <location>
        <begin position="393"/>
        <end position="423"/>
    </location>
</feature>
<comment type="similarity">
    <text evidence="2">Belongs to the AAR2 family.</text>
</comment>
<reference evidence="9" key="1">
    <citation type="journal article" date="2023" name="IMA Fungus">
        <title>Comparative genomic study of the Penicillium genus elucidates a diverse pangenome and 15 lateral gene transfer events.</title>
        <authorList>
            <person name="Petersen C."/>
            <person name="Sorensen T."/>
            <person name="Nielsen M.R."/>
            <person name="Sondergaard T.E."/>
            <person name="Sorensen J.L."/>
            <person name="Fitzpatrick D.A."/>
            <person name="Frisvad J.C."/>
            <person name="Nielsen K.L."/>
        </authorList>
    </citation>
    <scope>NUCLEOTIDE SEQUENCE</scope>
    <source>
        <strain evidence="9">IBT 15450</strain>
    </source>
</reference>
<evidence type="ECO:0000256" key="5">
    <source>
        <dbReference type="RuleBase" id="RU003629"/>
    </source>
</evidence>
<dbReference type="InterPro" id="IPR001971">
    <property type="entry name" value="Ribosomal_uS11"/>
</dbReference>
<dbReference type="InterPro" id="IPR033648">
    <property type="entry name" value="AAR2_C"/>
</dbReference>
<dbReference type="Gene3D" id="1.25.40.550">
    <property type="entry name" value="Aar2, C-terminal domain-like"/>
    <property type="match status" value="1"/>
</dbReference>
<feature type="domain" description="AAR2 C-terminal" evidence="7">
    <location>
        <begin position="428"/>
        <end position="593"/>
    </location>
</feature>
<dbReference type="CDD" id="cd13778">
    <property type="entry name" value="Aar2_C"/>
    <property type="match status" value="1"/>
</dbReference>
<name>A0AAD6I562_PENCN</name>
<dbReference type="Pfam" id="PF20981">
    <property type="entry name" value="AAR2_1st"/>
    <property type="match status" value="1"/>
</dbReference>
<reference evidence="9" key="2">
    <citation type="submission" date="2023-01" db="EMBL/GenBank/DDBJ databases">
        <authorList>
            <person name="Petersen C."/>
        </authorList>
    </citation>
    <scope>NUCLEOTIDE SEQUENCE</scope>
    <source>
        <strain evidence="9">IBT 15450</strain>
    </source>
</reference>
<dbReference type="GO" id="GO:0006412">
    <property type="term" value="P:translation"/>
    <property type="evidence" value="ECO:0007669"/>
    <property type="project" value="InterPro"/>
</dbReference>
<dbReference type="Pfam" id="PF05282">
    <property type="entry name" value="AAR2"/>
    <property type="match status" value="1"/>
</dbReference>
<dbReference type="Pfam" id="PF00411">
    <property type="entry name" value="Ribosomal_S11"/>
    <property type="match status" value="1"/>
</dbReference>
<protein>
    <submittedName>
        <fullName evidence="9">Uncharacterized protein</fullName>
    </submittedName>
</protein>
<dbReference type="PROSITE" id="PS00054">
    <property type="entry name" value="RIBOSOMAL_S11"/>
    <property type="match status" value="1"/>
</dbReference>
<feature type="compositionally biased region" description="Low complexity" evidence="6">
    <location>
        <begin position="225"/>
        <end position="240"/>
    </location>
</feature>
<dbReference type="FunFam" id="3.30.420.80:FF:000002">
    <property type="entry name" value="40S ribosomal protein S14"/>
    <property type="match status" value="1"/>
</dbReference>
<feature type="domain" description="AAR2 N-terminal" evidence="8">
    <location>
        <begin position="196"/>
        <end position="375"/>
    </location>
</feature>
<feature type="region of interest" description="Disordered" evidence="6">
    <location>
        <begin position="128"/>
        <end position="201"/>
    </location>
</feature>
<dbReference type="NCBIfam" id="NF007176">
    <property type="entry name" value="PRK09607.1"/>
    <property type="match status" value="1"/>
</dbReference>
<evidence type="ECO:0000256" key="4">
    <source>
        <dbReference type="ARBA" id="ARBA00023274"/>
    </source>
</evidence>
<dbReference type="InterPro" id="IPR038514">
    <property type="entry name" value="AAR2_C_sf"/>
</dbReference>
<gene>
    <name evidence="9" type="ORF">N7460_010767</name>
</gene>
<dbReference type="AlphaFoldDB" id="A0AAD6I562"/>
<evidence type="ECO:0000259" key="8">
    <source>
        <dbReference type="Pfam" id="PF20981"/>
    </source>
</evidence>
<evidence type="ECO:0000256" key="3">
    <source>
        <dbReference type="ARBA" id="ARBA00022980"/>
    </source>
</evidence>
<dbReference type="PANTHER" id="PTHR12689:SF4">
    <property type="entry name" value="PROTEIN AAR2 HOMOLOG"/>
    <property type="match status" value="1"/>
</dbReference>
<dbReference type="GO" id="GO:0000244">
    <property type="term" value="P:spliceosomal tri-snRNP complex assembly"/>
    <property type="evidence" value="ECO:0007669"/>
    <property type="project" value="TreeGrafter"/>
</dbReference>
<dbReference type="GO" id="GO:0003735">
    <property type="term" value="F:structural constituent of ribosome"/>
    <property type="evidence" value="ECO:0007669"/>
    <property type="project" value="InterPro"/>
</dbReference>
<feature type="region of interest" description="Disordered" evidence="6">
    <location>
        <begin position="217"/>
        <end position="252"/>
    </location>
</feature>
<evidence type="ECO:0000313" key="10">
    <source>
        <dbReference type="Proteomes" id="UP001219568"/>
    </source>
</evidence>
<dbReference type="HAMAP" id="MF_01310">
    <property type="entry name" value="Ribosomal_uS11"/>
    <property type="match status" value="1"/>
</dbReference>